<evidence type="ECO:0000313" key="2">
    <source>
        <dbReference type="Proteomes" id="UP000282597"/>
    </source>
</evidence>
<gene>
    <name evidence="1" type="ORF">MCB1EB_0756</name>
</gene>
<dbReference type="RefSeq" id="WP_045362836.1">
    <property type="nucleotide sequence ID" value="NZ_AP018150.1"/>
</dbReference>
<proteinExistence type="predicted"/>
<keyword evidence="2" id="KW-1185">Reference proteome</keyword>
<dbReference type="EMBL" id="AP018150">
    <property type="protein sequence ID" value="BBE08917.1"/>
    <property type="molecule type" value="Genomic_DNA"/>
</dbReference>
<reference evidence="1 2" key="1">
    <citation type="journal article" date="2018" name="Microbes Environ.">
        <title>Comparative Genomic Insights into Endofungal Lifestyles of Two Bacterial Endosymbionts, Mycoavidus cysteinexigens and Burkholderia rhizoxinica.</title>
        <authorList>
            <person name="Sharmin D."/>
            <person name="Guo Y."/>
            <person name="Nishizawa T."/>
            <person name="Ohshima S."/>
            <person name="Sato Y."/>
            <person name="Takashima Y."/>
            <person name="Narisawa K."/>
            <person name="Ohta H."/>
        </authorList>
    </citation>
    <scope>NUCLEOTIDE SEQUENCE [LARGE SCALE GENOMIC DNA]</scope>
    <source>
        <strain evidence="1 2">B1-EB</strain>
    </source>
</reference>
<evidence type="ECO:0000313" key="1">
    <source>
        <dbReference type="EMBL" id="BBE08917.1"/>
    </source>
</evidence>
<protein>
    <submittedName>
        <fullName evidence="1">Uncharacterized protein</fullName>
    </submittedName>
</protein>
<dbReference type="Proteomes" id="UP000282597">
    <property type="component" value="Chromosome"/>
</dbReference>
<organism evidence="1 2">
    <name type="scientific">Mycoavidus cysteinexigens</name>
    <dbReference type="NCBI Taxonomy" id="1553431"/>
    <lineage>
        <taxon>Bacteria</taxon>
        <taxon>Pseudomonadati</taxon>
        <taxon>Pseudomonadota</taxon>
        <taxon>Betaproteobacteria</taxon>
        <taxon>Burkholderiales</taxon>
        <taxon>Burkholderiaceae</taxon>
        <taxon>Mycoavidus</taxon>
    </lineage>
</organism>
<name>A0A2Z6EU05_9BURK</name>
<accession>A0A2Z6EU05</accession>
<dbReference type="AlphaFoldDB" id="A0A2Z6EU05"/>
<sequence length="205" mass="22369">MITSSSPSIIDSSAYALERDYLSDLNLDPGANDNAQTRIQQLISLPGLSSAKFRQAISSAFTWNPAQNVLAQGHHVPHLAKRGARGNAGSNNGLSAAYSADESPALFEGVNVNLQAQEEIKQFIEAKIEAALQAMGINTTEFGEIEETTQIEKMCRMMMMQLFAQLMLALPNGYMAQMTEAVSQEFVQNGLQMGNVLWMPMPLRA</sequence>
<dbReference type="KEGG" id="mcys:MCB1EB_0756"/>